<evidence type="ECO:0000313" key="2">
    <source>
        <dbReference type="Proteomes" id="UP001148662"/>
    </source>
</evidence>
<comment type="caution">
    <text evidence="1">The sequence shown here is derived from an EMBL/GenBank/DDBJ whole genome shotgun (WGS) entry which is preliminary data.</text>
</comment>
<proteinExistence type="predicted"/>
<reference evidence="1" key="1">
    <citation type="submission" date="2022-07" db="EMBL/GenBank/DDBJ databases">
        <title>Genome Sequence of Phlebia brevispora.</title>
        <authorList>
            <person name="Buettner E."/>
        </authorList>
    </citation>
    <scope>NUCLEOTIDE SEQUENCE</scope>
    <source>
        <strain evidence="1">MPL23</strain>
    </source>
</reference>
<sequence length="415" mass="45961">MSPGSIRAEFMGHDHEPVLKVVSIHSLIEGNRSKEFREDIYLLLRAASISSTGNSIKRSVLTSCLTTSTMDSPPSNSSAPVPTTSPPRLTFDDTLGVIYISALRSKYHRRDILRFDDYSDLYLHAQKQEGPEAVPDYCGLLDTAHLALICSFVYHYTVTNFANPLSLLVAPPTLGIHVVIAGLSDALVRRSRFSPSQWRKYFPDCSYRILDVLVTSWESRNHVPAMAAMAIKLKYISHYVRIRWLVYCTFISGATIDVLIASSLCFLLLRRRTGFSRTDSTINTLMIYAINTGAFTSCVSIVAVIAFATMPNNLVYLGLLIVLPKRQYAPESNVVYSIQLLEFSAVLLNSLLANLNARPALKGHDTGDLVSIHLSDFATTNPSHPRGTSGHESSSSQDEPVLGIKRVVETYQKVD</sequence>
<dbReference type="Proteomes" id="UP001148662">
    <property type="component" value="Unassembled WGS sequence"/>
</dbReference>
<gene>
    <name evidence="1" type="ORF">NM688_g2178</name>
</gene>
<name>A0ACC1TA10_9APHY</name>
<accession>A0ACC1TA10</accession>
<evidence type="ECO:0000313" key="1">
    <source>
        <dbReference type="EMBL" id="KAJ3556161.1"/>
    </source>
</evidence>
<dbReference type="EMBL" id="JANHOG010000265">
    <property type="protein sequence ID" value="KAJ3556161.1"/>
    <property type="molecule type" value="Genomic_DNA"/>
</dbReference>
<protein>
    <submittedName>
        <fullName evidence="1">Uncharacterized protein</fullName>
    </submittedName>
</protein>
<keyword evidence="2" id="KW-1185">Reference proteome</keyword>
<organism evidence="1 2">
    <name type="scientific">Phlebia brevispora</name>
    <dbReference type="NCBI Taxonomy" id="194682"/>
    <lineage>
        <taxon>Eukaryota</taxon>
        <taxon>Fungi</taxon>
        <taxon>Dikarya</taxon>
        <taxon>Basidiomycota</taxon>
        <taxon>Agaricomycotina</taxon>
        <taxon>Agaricomycetes</taxon>
        <taxon>Polyporales</taxon>
        <taxon>Meruliaceae</taxon>
        <taxon>Phlebia</taxon>
    </lineage>
</organism>